<proteinExistence type="inferred from homology"/>
<evidence type="ECO:0000313" key="6">
    <source>
        <dbReference type="Proteomes" id="UP000269774"/>
    </source>
</evidence>
<keyword evidence="6" id="KW-1185">Reference proteome</keyword>
<organism evidence="5 6">
    <name type="scientific">Stutzerimonas zhaodongensis</name>
    <dbReference type="NCBI Taxonomy" id="1176257"/>
    <lineage>
        <taxon>Bacteria</taxon>
        <taxon>Pseudomonadati</taxon>
        <taxon>Pseudomonadota</taxon>
        <taxon>Gammaproteobacteria</taxon>
        <taxon>Pseudomonadales</taxon>
        <taxon>Pseudomonadaceae</taxon>
        <taxon>Stutzerimonas</taxon>
    </lineage>
</organism>
<gene>
    <name evidence="5" type="ORF">EA797_14960</name>
</gene>
<dbReference type="AlphaFoldDB" id="A0A3M2HTW6"/>
<evidence type="ECO:0000256" key="1">
    <source>
        <dbReference type="ARBA" id="ARBA00023239"/>
    </source>
</evidence>
<keyword evidence="1 2" id="KW-0456">Lyase</keyword>
<keyword evidence="3" id="KW-0732">Signal</keyword>
<dbReference type="PANTHER" id="PTHR31683:SF18">
    <property type="entry name" value="PECTATE LYASE 21-RELATED"/>
    <property type="match status" value="1"/>
</dbReference>
<comment type="caution">
    <text evidence="5">The sequence shown here is derived from an EMBL/GenBank/DDBJ whole genome shotgun (WGS) entry which is preliminary data.</text>
</comment>
<dbReference type="Proteomes" id="UP000269774">
    <property type="component" value="Unassembled WGS sequence"/>
</dbReference>
<dbReference type="InterPro" id="IPR012334">
    <property type="entry name" value="Pectin_lyas_fold"/>
</dbReference>
<keyword evidence="2" id="KW-0624">Polysaccharide degradation</keyword>
<dbReference type="Pfam" id="PF00544">
    <property type="entry name" value="Pectate_lyase_4"/>
    <property type="match status" value="1"/>
</dbReference>
<keyword evidence="2" id="KW-0119">Carbohydrate metabolism</keyword>
<evidence type="ECO:0000313" key="5">
    <source>
        <dbReference type="EMBL" id="RMH89234.1"/>
    </source>
</evidence>
<feature type="chain" id="PRO_5018022154" evidence="3">
    <location>
        <begin position="23"/>
        <end position="449"/>
    </location>
</feature>
<dbReference type="SUPFAM" id="SSF51126">
    <property type="entry name" value="Pectin lyase-like"/>
    <property type="match status" value="1"/>
</dbReference>
<dbReference type="PANTHER" id="PTHR31683">
    <property type="entry name" value="PECTATE LYASE 18-RELATED"/>
    <property type="match status" value="1"/>
</dbReference>
<evidence type="ECO:0000259" key="4">
    <source>
        <dbReference type="SMART" id="SM00656"/>
    </source>
</evidence>
<sequence length="449" mass="49282">MRNVVTLMAMSIGVALTPVAFAASPVMHPGKVPLERQTLPARDGFASMGAGTTGGALAAPSRVYDVTTRAQMKAAFDEAGDEPKIIRVHGTLLGDSDDSGNPLSCADYARGTGYTLESYLATYDPAVWGWDTEPSGGPENARVQAAENQRQTMLLFVPSNTTIIGATPEASLIGLSLRIDGQRNVIVRNLNHLAVSDCFPQWDPTDGSAGNWNSEYDMVQIINGSSNIWIDHNYYSDEPDFDDLLPSYFGRPFQQHDGSVDITYGSDLVTISYNRFENRDKLMLIGSTDSPAAGDPGKLRVTIHHNEFVNVGQRAPRLRWGQADVYNNHFIRNDDARVSFGYVFGVGYDSHIWAEANAFTFSPSVKQERIIKHWKGQAITAKDNVINRRKVDLLEAYNAQAPANLQLVTDTSWQPTLRTRVHPAQAIPALLKRNVGPVMTLGKPGNRPH</sequence>
<dbReference type="GO" id="GO:0005576">
    <property type="term" value="C:extracellular region"/>
    <property type="evidence" value="ECO:0007669"/>
    <property type="project" value="UniProtKB-SubCell"/>
</dbReference>
<dbReference type="OrthoDB" id="5592990at2"/>
<feature type="signal peptide" evidence="3">
    <location>
        <begin position="1"/>
        <end position="22"/>
    </location>
</feature>
<dbReference type="EMBL" id="RFFM01000003">
    <property type="protein sequence ID" value="RMH89234.1"/>
    <property type="molecule type" value="Genomic_DNA"/>
</dbReference>
<comment type="subcellular location">
    <subcellularLocation>
        <location evidence="2">Secreted</location>
    </subcellularLocation>
</comment>
<dbReference type="Gene3D" id="2.160.20.10">
    <property type="entry name" value="Single-stranded right-handed beta-helix, Pectin lyase-like"/>
    <property type="match status" value="1"/>
</dbReference>
<accession>A0A3M2HTW6</accession>
<dbReference type="InterPro" id="IPR045032">
    <property type="entry name" value="PEL"/>
</dbReference>
<dbReference type="SMART" id="SM00656">
    <property type="entry name" value="Amb_all"/>
    <property type="match status" value="1"/>
</dbReference>
<protein>
    <submittedName>
        <fullName evidence="5">Pectate lyase</fullName>
    </submittedName>
</protein>
<dbReference type="InterPro" id="IPR011050">
    <property type="entry name" value="Pectin_lyase_fold/virulence"/>
</dbReference>
<dbReference type="GO" id="GO:0000272">
    <property type="term" value="P:polysaccharide catabolic process"/>
    <property type="evidence" value="ECO:0007669"/>
    <property type="project" value="UniProtKB-KW"/>
</dbReference>
<keyword evidence="2" id="KW-0964">Secreted</keyword>
<feature type="domain" description="Pectate lyase" evidence="4">
    <location>
        <begin position="109"/>
        <end position="366"/>
    </location>
</feature>
<evidence type="ECO:0000256" key="3">
    <source>
        <dbReference type="SAM" id="SignalP"/>
    </source>
</evidence>
<evidence type="ECO:0000256" key="2">
    <source>
        <dbReference type="RuleBase" id="RU361173"/>
    </source>
</evidence>
<dbReference type="InterPro" id="IPR002022">
    <property type="entry name" value="Pec_lyase"/>
</dbReference>
<name>A0A3M2HTW6_9GAMM</name>
<comment type="similarity">
    <text evidence="2">Belongs to the polysaccharide lyase 1 family.</text>
</comment>
<dbReference type="GO" id="GO:0030570">
    <property type="term" value="F:pectate lyase activity"/>
    <property type="evidence" value="ECO:0007669"/>
    <property type="project" value="InterPro"/>
</dbReference>
<reference evidence="5 6" key="1">
    <citation type="submission" date="2018-10" db="EMBL/GenBank/DDBJ databases">
        <title>Pseudomonas zhaodongensis NEAU-ST5-21(T) genome.</title>
        <authorList>
            <person name="Peng J."/>
            <person name="Liu Z.-P."/>
        </authorList>
    </citation>
    <scope>NUCLEOTIDE SEQUENCE [LARGE SCALE GENOMIC DNA]</scope>
    <source>
        <strain evidence="5 6">NEAU-ST5-21</strain>
    </source>
</reference>